<gene>
    <name evidence="1" type="ORF">Hypma_011870</name>
</gene>
<accession>A0A369JPX8</accession>
<evidence type="ECO:0000313" key="2">
    <source>
        <dbReference type="Proteomes" id="UP000076154"/>
    </source>
</evidence>
<proteinExistence type="predicted"/>
<dbReference type="AlphaFoldDB" id="A0A369JPX8"/>
<dbReference type="InParanoid" id="A0A369JPX8"/>
<protein>
    <submittedName>
        <fullName evidence="1">Uncharacterized protein</fullName>
    </submittedName>
</protein>
<reference evidence="1" key="1">
    <citation type="submission" date="2018-04" db="EMBL/GenBank/DDBJ databases">
        <title>Whole genome sequencing of Hypsizygus marmoreus.</title>
        <authorList>
            <person name="Choi I.-G."/>
            <person name="Min B."/>
            <person name="Kim J.-G."/>
            <person name="Kim S."/>
            <person name="Oh Y.-L."/>
            <person name="Kong W.-S."/>
            <person name="Park H."/>
            <person name="Jeong J."/>
            <person name="Song E.-S."/>
        </authorList>
    </citation>
    <scope>NUCLEOTIDE SEQUENCE [LARGE SCALE GENOMIC DNA]</scope>
    <source>
        <strain evidence="1">51987-8</strain>
    </source>
</reference>
<name>A0A369JPX8_HYPMA</name>
<dbReference type="EMBL" id="LUEZ02000055">
    <property type="protein sequence ID" value="RDB21434.1"/>
    <property type="molecule type" value="Genomic_DNA"/>
</dbReference>
<evidence type="ECO:0000313" key="1">
    <source>
        <dbReference type="EMBL" id="RDB21434.1"/>
    </source>
</evidence>
<keyword evidence="2" id="KW-1185">Reference proteome</keyword>
<sequence length="223" mass="24814">EAKDPVETSTIFPTPTENVDAHACRNLPLISLAGDLTVFLRFFFYEINDDPRSVFPPGYPQTCAVIEIAIRYLYFQRYQTVTILSSLSIQEPLGAPSVNINFGGPIAIGVVTFRRASTMYVIYLARADCSVRSERSSRNLETPGRIHRKALKLPHYPTLRVRVSEGTMFLSWHALSSPVLPIDTPSSCEKTAGSPVAASLLTSKFRMHSLMPPWPSPVSPRIF</sequence>
<organism evidence="1 2">
    <name type="scientific">Hypsizygus marmoreus</name>
    <name type="common">White beech mushroom</name>
    <name type="synonym">Agaricus marmoreus</name>
    <dbReference type="NCBI Taxonomy" id="39966"/>
    <lineage>
        <taxon>Eukaryota</taxon>
        <taxon>Fungi</taxon>
        <taxon>Dikarya</taxon>
        <taxon>Basidiomycota</taxon>
        <taxon>Agaricomycotina</taxon>
        <taxon>Agaricomycetes</taxon>
        <taxon>Agaricomycetidae</taxon>
        <taxon>Agaricales</taxon>
        <taxon>Tricholomatineae</taxon>
        <taxon>Lyophyllaceae</taxon>
        <taxon>Hypsizygus</taxon>
    </lineage>
</organism>
<feature type="non-terminal residue" evidence="1">
    <location>
        <position position="1"/>
    </location>
</feature>
<comment type="caution">
    <text evidence="1">The sequence shown here is derived from an EMBL/GenBank/DDBJ whole genome shotgun (WGS) entry which is preliminary data.</text>
</comment>
<dbReference type="Proteomes" id="UP000076154">
    <property type="component" value="Unassembled WGS sequence"/>
</dbReference>